<keyword evidence="3" id="KW-0441">Lipid A biosynthesis</keyword>
<dbReference type="PANTHER" id="PTHR30372:SF4">
    <property type="entry name" value="LIPID-A-DISACCHARIDE SYNTHASE, MITOCHONDRIAL-RELATED"/>
    <property type="match status" value="1"/>
</dbReference>
<dbReference type="GO" id="GO:0016020">
    <property type="term" value="C:membrane"/>
    <property type="evidence" value="ECO:0007669"/>
    <property type="project" value="GOC"/>
</dbReference>
<dbReference type="PANTHER" id="PTHR30372">
    <property type="entry name" value="LIPID-A-DISACCHARIDE SYNTHASE"/>
    <property type="match status" value="1"/>
</dbReference>
<comment type="catalytic activity">
    <reaction evidence="7">
        <text>a lipid X + a UDP-2-N,3-O-bis[(3R)-3-hydroxyacyl]-alpha-D-glucosamine = a lipid A disaccharide + UDP + H(+)</text>
        <dbReference type="Rhea" id="RHEA:67828"/>
        <dbReference type="ChEBI" id="CHEBI:15378"/>
        <dbReference type="ChEBI" id="CHEBI:58223"/>
        <dbReference type="ChEBI" id="CHEBI:137748"/>
        <dbReference type="ChEBI" id="CHEBI:176338"/>
        <dbReference type="ChEBI" id="CHEBI:176343"/>
        <dbReference type="EC" id="2.4.1.182"/>
    </reaction>
</comment>
<dbReference type="SUPFAM" id="SSF53756">
    <property type="entry name" value="UDP-Glycosyltransferase/glycogen phosphorylase"/>
    <property type="match status" value="1"/>
</dbReference>
<keyword evidence="2" id="KW-0444">Lipid biosynthesis</keyword>
<organism evidence="8">
    <name type="scientific">hydrothermal vent metagenome</name>
    <dbReference type="NCBI Taxonomy" id="652676"/>
    <lineage>
        <taxon>unclassified sequences</taxon>
        <taxon>metagenomes</taxon>
        <taxon>ecological metagenomes</taxon>
    </lineage>
</organism>
<dbReference type="GO" id="GO:0008915">
    <property type="term" value="F:lipid-A-disaccharide synthase activity"/>
    <property type="evidence" value="ECO:0007669"/>
    <property type="project" value="UniProtKB-EC"/>
</dbReference>
<keyword evidence="6" id="KW-0443">Lipid metabolism</keyword>
<keyword evidence="4 8" id="KW-0328">Glycosyltransferase</keyword>
<dbReference type="InterPro" id="IPR003835">
    <property type="entry name" value="Glyco_trans_19"/>
</dbReference>
<dbReference type="Pfam" id="PF02684">
    <property type="entry name" value="LpxB"/>
    <property type="match status" value="1"/>
</dbReference>
<name>A0A3B0ZZY0_9ZZZZ</name>
<evidence type="ECO:0000256" key="1">
    <source>
        <dbReference type="ARBA" id="ARBA00012687"/>
    </source>
</evidence>
<dbReference type="EMBL" id="UOFV01000036">
    <property type="protein sequence ID" value="VAW94820.1"/>
    <property type="molecule type" value="Genomic_DNA"/>
</dbReference>
<evidence type="ECO:0000313" key="8">
    <source>
        <dbReference type="EMBL" id="VAW94820.1"/>
    </source>
</evidence>
<gene>
    <name evidence="8" type="ORF">MNBD_GAMMA19-1479</name>
</gene>
<dbReference type="EC" id="2.4.1.182" evidence="1"/>
<protein>
    <recommendedName>
        <fullName evidence="1">lipid-A-disaccharide synthase</fullName>
        <ecNumber evidence="1">2.4.1.182</ecNumber>
    </recommendedName>
</protein>
<dbReference type="GO" id="GO:0005543">
    <property type="term" value="F:phospholipid binding"/>
    <property type="evidence" value="ECO:0007669"/>
    <property type="project" value="TreeGrafter"/>
</dbReference>
<evidence type="ECO:0000256" key="3">
    <source>
        <dbReference type="ARBA" id="ARBA00022556"/>
    </source>
</evidence>
<dbReference type="GO" id="GO:0009245">
    <property type="term" value="P:lipid A biosynthetic process"/>
    <property type="evidence" value="ECO:0007669"/>
    <property type="project" value="UniProtKB-KW"/>
</dbReference>
<keyword evidence="5 8" id="KW-0808">Transferase</keyword>
<accession>A0A3B0ZZY0</accession>
<reference evidence="8" key="1">
    <citation type="submission" date="2018-06" db="EMBL/GenBank/DDBJ databases">
        <authorList>
            <person name="Zhirakovskaya E."/>
        </authorList>
    </citation>
    <scope>NUCLEOTIDE SEQUENCE</scope>
</reference>
<evidence type="ECO:0000256" key="5">
    <source>
        <dbReference type="ARBA" id="ARBA00022679"/>
    </source>
</evidence>
<evidence type="ECO:0000256" key="2">
    <source>
        <dbReference type="ARBA" id="ARBA00022516"/>
    </source>
</evidence>
<dbReference type="NCBIfam" id="TIGR00215">
    <property type="entry name" value="lpxB"/>
    <property type="match status" value="1"/>
</dbReference>
<dbReference type="CDD" id="cd01635">
    <property type="entry name" value="Glycosyltransferase_GTB-type"/>
    <property type="match status" value="1"/>
</dbReference>
<dbReference type="AlphaFoldDB" id="A0A3B0ZZY0"/>
<evidence type="ECO:0000256" key="7">
    <source>
        <dbReference type="ARBA" id="ARBA00048975"/>
    </source>
</evidence>
<evidence type="ECO:0000256" key="6">
    <source>
        <dbReference type="ARBA" id="ARBA00023098"/>
    </source>
</evidence>
<evidence type="ECO:0000256" key="4">
    <source>
        <dbReference type="ARBA" id="ARBA00022676"/>
    </source>
</evidence>
<dbReference type="HAMAP" id="MF_00392">
    <property type="entry name" value="LpxB"/>
    <property type="match status" value="1"/>
</dbReference>
<sequence>MAKPPLRFGIVAGEASGDLLGGGLIAAIKQHYPDAVFEGIAGPQMIAAGADSLFPMDRLSVMGIVEVLGRYRELLGIRRQLATYFKQNPPDVFIGIDAPDFTLGLEKQLRVAGIKTVHYVSPSVWAWRQRRVKKIAASTGLMLTLFPFEASFYQKYQVPVRFVGHPLADTIPLAVDKQAARQQLNLPIDTEILALLPGSRSNELHYLAQPFIETACWLQARRPDLEFVVPLANKERRIQFEQAMTDIKAQGRELPRLTLVDGQSREVMAAADVVLLASGTAALEAMLLKRPMVVAYKLAPLTYWLAKRLVKVENVSLPNLLANETLVPELIQHEATPENLGQKLLAYFENPSIMDDLNQRFTDIHQTLRQDASQQAADAILQQITQAAKV</sequence>
<proteinExistence type="inferred from homology"/>